<evidence type="ECO:0000313" key="2">
    <source>
        <dbReference type="Proteomes" id="UP000257884"/>
    </source>
</evidence>
<protein>
    <submittedName>
        <fullName evidence="1">Uncharacterized protein</fullName>
    </submittedName>
</protein>
<dbReference type="GeneID" id="77949004"/>
<accession>A0A2Z3DRQ5</accession>
<keyword evidence="2" id="KW-1185">Reference proteome</keyword>
<reference evidence="2" key="1">
    <citation type="submission" date="2018-01" db="EMBL/GenBank/DDBJ databases">
        <authorList>
            <person name="van Mierlo J.T."/>
            <person name="Hagens S."/>
            <person name="Witte S."/>
            <person name="Klamert S."/>
            <person name="van de Straat L."/>
        </authorList>
    </citation>
    <scope>NUCLEOTIDE SEQUENCE [LARGE SCALE GENOMIC DNA]</scope>
</reference>
<dbReference type="KEGG" id="vg:77949004"/>
<proteinExistence type="predicted"/>
<dbReference type="EMBL" id="MG748548">
    <property type="protein sequence ID" value="AVZ45132.1"/>
    <property type="molecule type" value="Genomic_DNA"/>
</dbReference>
<sequence length="104" mass="12962">MEDFLLQYYNISQTDEYPKWFSPEHGLCFNYRCYKSYYFFTKHIDFNDLTYMFEHEGFEDPVYPFGCDTYHRERYTGSHHKNPKRIAWVRKTLHNWYSISVLEK</sequence>
<dbReference type="Proteomes" id="UP000257884">
    <property type="component" value="Segment"/>
</dbReference>
<organism evidence="1 2">
    <name type="scientific">Escherichia phage EP335</name>
    <dbReference type="NCBI Taxonomy" id="2070199"/>
    <lineage>
        <taxon>Viruses</taxon>
        <taxon>Duplodnaviria</taxon>
        <taxon>Heunggongvirae</taxon>
        <taxon>Uroviricota</taxon>
        <taxon>Caudoviricetes</taxon>
        <taxon>Mktvariviridae</taxon>
        <taxon>Gordonclarkvirinae</taxon>
        <taxon>Nieuwekanaalvirus</taxon>
        <taxon>Nieuwekanaalvirus EP335</taxon>
    </lineage>
</organism>
<name>A0A2Z3DRQ5_9CAUD</name>
<dbReference type="RefSeq" id="YP_010672717.1">
    <property type="nucleotide sequence ID" value="NC_070979.1"/>
</dbReference>
<evidence type="ECO:0000313" key="1">
    <source>
        <dbReference type="EMBL" id="AVZ45132.1"/>
    </source>
</evidence>